<dbReference type="Gene3D" id="1.10.510.10">
    <property type="entry name" value="Transferase(Phosphotransferase) domain 1"/>
    <property type="match status" value="1"/>
</dbReference>
<keyword evidence="6" id="KW-0808">Transferase</keyword>
<dbReference type="PANTHER" id="PTHR47989">
    <property type="entry name" value="OS01G0750732 PROTEIN"/>
    <property type="match status" value="1"/>
</dbReference>
<keyword evidence="6" id="KW-0418">Kinase</keyword>
<keyword evidence="6" id="KW-0675">Receptor</keyword>
<evidence type="ECO:0000313" key="6">
    <source>
        <dbReference type="EMBL" id="KAK1400950.1"/>
    </source>
</evidence>
<keyword evidence="3" id="KW-0067">ATP-binding</keyword>
<reference evidence="6" key="1">
    <citation type="submission" date="2023-02" db="EMBL/GenBank/DDBJ databases">
        <title>Genome of toxic invasive species Heracleum sosnowskyi carries increased number of genes despite the absence of recent whole-genome duplications.</title>
        <authorList>
            <person name="Schelkunov M."/>
            <person name="Shtratnikova V."/>
            <person name="Makarenko M."/>
            <person name="Klepikova A."/>
            <person name="Omelchenko D."/>
            <person name="Novikova G."/>
            <person name="Obukhova E."/>
            <person name="Bogdanov V."/>
            <person name="Penin A."/>
            <person name="Logacheva M."/>
        </authorList>
    </citation>
    <scope>NUCLEOTIDE SEQUENCE</scope>
    <source>
        <strain evidence="6">Hsosn_3</strain>
        <tissue evidence="6">Leaf</tissue>
    </source>
</reference>
<dbReference type="InterPro" id="IPR008266">
    <property type="entry name" value="Tyr_kinase_AS"/>
</dbReference>
<gene>
    <name evidence="6" type="ORF">POM88_000555</name>
</gene>
<dbReference type="PANTHER" id="PTHR47989:SF8">
    <property type="entry name" value="INACTIVE PROTEIN KINASE SELMODRAFT_444075-LIKE"/>
    <property type="match status" value="1"/>
</dbReference>
<evidence type="ECO:0000256" key="3">
    <source>
        <dbReference type="ARBA" id="ARBA00022840"/>
    </source>
</evidence>
<keyword evidence="7" id="KW-1185">Reference proteome</keyword>
<dbReference type="FunFam" id="3.30.200.20:FF:000604">
    <property type="entry name" value="Proline-rich receptor-like protein kinase PERK8"/>
    <property type="match status" value="1"/>
</dbReference>
<feature type="compositionally biased region" description="Polar residues" evidence="4">
    <location>
        <begin position="201"/>
        <end position="216"/>
    </location>
</feature>
<dbReference type="InterPro" id="IPR020635">
    <property type="entry name" value="Tyr_kinase_cat_dom"/>
</dbReference>
<feature type="region of interest" description="Disordered" evidence="4">
    <location>
        <begin position="616"/>
        <end position="638"/>
    </location>
</feature>
<feature type="region of interest" description="Disordered" evidence="4">
    <location>
        <begin position="190"/>
        <end position="216"/>
    </location>
</feature>
<reference evidence="6" key="2">
    <citation type="submission" date="2023-05" db="EMBL/GenBank/DDBJ databases">
        <authorList>
            <person name="Schelkunov M.I."/>
        </authorList>
    </citation>
    <scope>NUCLEOTIDE SEQUENCE</scope>
    <source>
        <strain evidence="6">Hsosn_3</strain>
        <tissue evidence="6">Leaf</tissue>
    </source>
</reference>
<dbReference type="AlphaFoldDB" id="A0AAD8N459"/>
<evidence type="ECO:0000259" key="5">
    <source>
        <dbReference type="PROSITE" id="PS50011"/>
    </source>
</evidence>
<dbReference type="Pfam" id="PF00069">
    <property type="entry name" value="Pkinase"/>
    <property type="match status" value="1"/>
</dbReference>
<dbReference type="Gene3D" id="3.30.200.20">
    <property type="entry name" value="Phosphorylase Kinase, domain 1"/>
    <property type="match status" value="1"/>
</dbReference>
<accession>A0AAD8N459</accession>
<feature type="domain" description="Protein kinase" evidence="5">
    <location>
        <begin position="336"/>
        <end position="605"/>
    </location>
</feature>
<evidence type="ECO:0000256" key="4">
    <source>
        <dbReference type="SAM" id="MobiDB-lite"/>
    </source>
</evidence>
<dbReference type="Proteomes" id="UP001237642">
    <property type="component" value="Unassembled WGS sequence"/>
</dbReference>
<protein>
    <submittedName>
        <fullName evidence="6">Proline-rich receptor-like protein kinase PERK12</fullName>
    </submittedName>
</protein>
<dbReference type="GO" id="GO:0004674">
    <property type="term" value="F:protein serine/threonine kinase activity"/>
    <property type="evidence" value="ECO:0007669"/>
    <property type="project" value="UniProtKB-KW"/>
</dbReference>
<sequence length="682" mass="76258">MDGVEVASPVGVQKVVVIQDASREVSWSAIRYVMTHTQLLKSGDELILIPVLHQVNNPMGYKNKVDTSSMFGSNSKMVGEEVSRIDELYRNTADMKQISMQCEKQKIKLVLKVYAGQSPRVVAIEAALKFEATWVVLDRQMKKDKKYFMETLSCGISRMKRDNTIEKLRGPKTTGNTILVGEKNTSGYVSYGEMIPGSPKNDLSPQNSPSTQELASGNELSFGDICKAPQLDSHRKSYVSSSKSSYSTDQTIWSSTITSSESTSNTEGSSSSFIEVNSFSSNFHKDQKYHKFIAKEVEKEQEFQNSICSVCKNRRPNAGWKRDFSYSELHEATDGFSDKNFLSEGGFGCVYKGKLKNGLHLAVKQHKDASFQGEKEFKSEVYVLSKARHQNLVMLLGSCSEGSHRLLVYEYVCDGSLDQHLSKHTKRPLDWGNRIKIAWGAAKGLEFLHNNGVIHRDVRPNNILVTHDHESLLGDFGLARNQYDDLENPSENSVVGTLGYVAPEYAEFGKASTITDVYSFGVVLLQLITGRRTTDKSLGAKSLVEWARPLLKEKNYPDLIDHRIGDSFDVHQLFWMVRLAEKCLSLDPSKRYTMTRVVDALHYIMEGNTSFIKDFSPTQSDSVNGTTDSTQSQVGSRTNELKEVIEQGKKSKVDDVSASSKTVVLEADSLEKNGVLYNEMII</sequence>
<organism evidence="6 7">
    <name type="scientific">Heracleum sosnowskyi</name>
    <dbReference type="NCBI Taxonomy" id="360622"/>
    <lineage>
        <taxon>Eukaryota</taxon>
        <taxon>Viridiplantae</taxon>
        <taxon>Streptophyta</taxon>
        <taxon>Embryophyta</taxon>
        <taxon>Tracheophyta</taxon>
        <taxon>Spermatophyta</taxon>
        <taxon>Magnoliopsida</taxon>
        <taxon>eudicotyledons</taxon>
        <taxon>Gunneridae</taxon>
        <taxon>Pentapetalae</taxon>
        <taxon>asterids</taxon>
        <taxon>campanulids</taxon>
        <taxon>Apiales</taxon>
        <taxon>Apiaceae</taxon>
        <taxon>Apioideae</taxon>
        <taxon>apioid superclade</taxon>
        <taxon>Tordylieae</taxon>
        <taxon>Tordyliinae</taxon>
        <taxon>Heracleum</taxon>
    </lineage>
</organism>
<dbReference type="PROSITE" id="PS00109">
    <property type="entry name" value="PROTEIN_KINASE_TYR"/>
    <property type="match status" value="1"/>
</dbReference>
<dbReference type="GO" id="GO:0004713">
    <property type="term" value="F:protein tyrosine kinase activity"/>
    <property type="evidence" value="ECO:0007669"/>
    <property type="project" value="InterPro"/>
</dbReference>
<dbReference type="SUPFAM" id="SSF56112">
    <property type="entry name" value="Protein kinase-like (PK-like)"/>
    <property type="match status" value="1"/>
</dbReference>
<dbReference type="InterPro" id="IPR000719">
    <property type="entry name" value="Prot_kinase_dom"/>
</dbReference>
<name>A0AAD8N459_9APIA</name>
<proteinExistence type="predicted"/>
<dbReference type="FunFam" id="1.10.510.10:FF:000849">
    <property type="entry name" value="receptor-like cytosolic serine/threonine-protein kinase RBK1 isoform X1"/>
    <property type="match status" value="1"/>
</dbReference>
<comment type="caution">
    <text evidence="6">The sequence shown here is derived from an EMBL/GenBank/DDBJ whole genome shotgun (WGS) entry which is preliminary data.</text>
</comment>
<evidence type="ECO:0000256" key="2">
    <source>
        <dbReference type="ARBA" id="ARBA00022741"/>
    </source>
</evidence>
<dbReference type="PROSITE" id="PS50011">
    <property type="entry name" value="PROTEIN_KINASE_DOM"/>
    <property type="match status" value="1"/>
</dbReference>
<keyword evidence="2" id="KW-0547">Nucleotide-binding</keyword>
<evidence type="ECO:0000313" key="7">
    <source>
        <dbReference type="Proteomes" id="UP001237642"/>
    </source>
</evidence>
<keyword evidence="1" id="KW-0723">Serine/threonine-protein kinase</keyword>
<dbReference type="SMART" id="SM00219">
    <property type="entry name" value="TyrKc"/>
    <property type="match status" value="1"/>
</dbReference>
<dbReference type="GO" id="GO:0005524">
    <property type="term" value="F:ATP binding"/>
    <property type="evidence" value="ECO:0007669"/>
    <property type="project" value="UniProtKB-KW"/>
</dbReference>
<dbReference type="EMBL" id="JAUIZM010000001">
    <property type="protein sequence ID" value="KAK1400950.1"/>
    <property type="molecule type" value="Genomic_DNA"/>
</dbReference>
<dbReference type="InterPro" id="IPR011009">
    <property type="entry name" value="Kinase-like_dom_sf"/>
</dbReference>
<evidence type="ECO:0000256" key="1">
    <source>
        <dbReference type="ARBA" id="ARBA00022527"/>
    </source>
</evidence>